<dbReference type="RefSeq" id="WP_184920809.1">
    <property type="nucleotide sequence ID" value="NZ_JACHJR010000001.1"/>
</dbReference>
<gene>
    <name evidence="2" type="ORF">F4556_005557</name>
</gene>
<feature type="compositionally biased region" description="Acidic residues" evidence="1">
    <location>
        <begin position="105"/>
        <end position="118"/>
    </location>
</feature>
<evidence type="ECO:0000313" key="3">
    <source>
        <dbReference type="Proteomes" id="UP000573327"/>
    </source>
</evidence>
<organism evidence="2 3">
    <name type="scientific">Kitasatospora gansuensis</name>
    <dbReference type="NCBI Taxonomy" id="258050"/>
    <lineage>
        <taxon>Bacteria</taxon>
        <taxon>Bacillati</taxon>
        <taxon>Actinomycetota</taxon>
        <taxon>Actinomycetes</taxon>
        <taxon>Kitasatosporales</taxon>
        <taxon>Streptomycetaceae</taxon>
        <taxon>Kitasatospora</taxon>
    </lineage>
</organism>
<feature type="compositionally biased region" description="Basic and acidic residues" evidence="1">
    <location>
        <begin position="94"/>
        <end position="104"/>
    </location>
</feature>
<proteinExistence type="predicted"/>
<evidence type="ECO:0000256" key="1">
    <source>
        <dbReference type="SAM" id="MobiDB-lite"/>
    </source>
</evidence>
<protein>
    <submittedName>
        <fullName evidence="2">Uncharacterized protein</fullName>
    </submittedName>
</protein>
<sequence>MAADREVPEISDDELLDVADNPSQARELRRALRTLADSDAVGDQLQRMARDVLAGRIGMREVVQSDTYLGAIGDRLGQIRTAAENLSPAEQEASEGRAEKLREETEAEYGPDEPEEWELDRHRP</sequence>
<comment type="caution">
    <text evidence="2">The sequence shown here is derived from an EMBL/GenBank/DDBJ whole genome shotgun (WGS) entry which is preliminary data.</text>
</comment>
<evidence type="ECO:0000313" key="2">
    <source>
        <dbReference type="EMBL" id="MBB4950022.1"/>
    </source>
</evidence>
<name>A0A7W7WJN6_9ACTN</name>
<keyword evidence="3" id="KW-1185">Reference proteome</keyword>
<accession>A0A7W7WJN6</accession>
<dbReference type="EMBL" id="JACHJR010000001">
    <property type="protein sequence ID" value="MBB4950022.1"/>
    <property type="molecule type" value="Genomic_DNA"/>
</dbReference>
<reference evidence="2 3" key="1">
    <citation type="submission" date="2020-08" db="EMBL/GenBank/DDBJ databases">
        <title>Sequencing the genomes of 1000 actinobacteria strains.</title>
        <authorList>
            <person name="Klenk H.-P."/>
        </authorList>
    </citation>
    <scope>NUCLEOTIDE SEQUENCE [LARGE SCALE GENOMIC DNA]</scope>
    <source>
        <strain evidence="2 3">DSM 44786</strain>
    </source>
</reference>
<dbReference type="Proteomes" id="UP000573327">
    <property type="component" value="Unassembled WGS sequence"/>
</dbReference>
<dbReference type="AlphaFoldDB" id="A0A7W7WJN6"/>
<feature type="region of interest" description="Disordered" evidence="1">
    <location>
        <begin position="83"/>
        <end position="124"/>
    </location>
</feature>